<protein>
    <submittedName>
        <fullName evidence="1">Uncharacterized protein</fullName>
    </submittedName>
</protein>
<dbReference type="Proteomes" id="UP000322245">
    <property type="component" value="Unassembled WGS sequence"/>
</dbReference>
<feature type="non-terminal residue" evidence="1">
    <location>
        <position position="1"/>
    </location>
</feature>
<comment type="caution">
    <text evidence="1">The sequence shown here is derived from an EMBL/GenBank/DDBJ whole genome shotgun (WGS) entry which is preliminary data.</text>
</comment>
<reference evidence="1 2" key="1">
    <citation type="submission" date="2017-05" db="EMBL/GenBank/DDBJ databases">
        <title>The Genome Sequence of Tsuchiyaea wingfieldii DSM 27421.</title>
        <authorList>
            <person name="Cuomo C."/>
            <person name="Passer A."/>
            <person name="Billmyre B."/>
            <person name="Heitman J."/>
        </authorList>
    </citation>
    <scope>NUCLEOTIDE SEQUENCE [LARGE SCALE GENOMIC DNA]</scope>
    <source>
        <strain evidence="1 2">DSM 27421</strain>
    </source>
</reference>
<sequence length="44" mass="4885">SGLVGPTSQAAISLIRKEHGVTNGLSMKPLGWFLFRIAWMFHTQ</sequence>
<organism evidence="1 2">
    <name type="scientific">Cryptococcus floricola</name>
    <dbReference type="NCBI Taxonomy" id="2591691"/>
    <lineage>
        <taxon>Eukaryota</taxon>
        <taxon>Fungi</taxon>
        <taxon>Dikarya</taxon>
        <taxon>Basidiomycota</taxon>
        <taxon>Agaricomycotina</taxon>
        <taxon>Tremellomycetes</taxon>
        <taxon>Tremellales</taxon>
        <taxon>Cryptococcaceae</taxon>
        <taxon>Cryptococcus</taxon>
    </lineage>
</organism>
<gene>
    <name evidence="1" type="ORF">B9479_007954</name>
</gene>
<dbReference type="AlphaFoldDB" id="A0A5D3AIS6"/>
<name>A0A5D3AIS6_9TREE</name>
<evidence type="ECO:0000313" key="2">
    <source>
        <dbReference type="Proteomes" id="UP000322245"/>
    </source>
</evidence>
<dbReference type="EMBL" id="NIDF01000232">
    <property type="protein sequence ID" value="TYJ51477.1"/>
    <property type="molecule type" value="Genomic_DNA"/>
</dbReference>
<accession>A0A5D3AIS6</accession>
<proteinExistence type="predicted"/>
<evidence type="ECO:0000313" key="1">
    <source>
        <dbReference type="EMBL" id="TYJ51477.1"/>
    </source>
</evidence>
<keyword evidence="2" id="KW-1185">Reference proteome</keyword>